<dbReference type="RefSeq" id="WP_181552590.1">
    <property type="nucleotide sequence ID" value="NZ_JACDUS010000014.1"/>
</dbReference>
<dbReference type="GO" id="GO:0005840">
    <property type="term" value="C:ribosome"/>
    <property type="evidence" value="ECO:0007669"/>
    <property type="project" value="UniProtKB-KW"/>
</dbReference>
<dbReference type="Proteomes" id="UP000525298">
    <property type="component" value="Unassembled WGS sequence"/>
</dbReference>
<comment type="caution">
    <text evidence="2">The sequence shown here is derived from an EMBL/GenBank/DDBJ whole genome shotgun (WGS) entry which is preliminary data.</text>
</comment>
<dbReference type="AlphaFoldDB" id="A0A7W0CC36"/>
<dbReference type="InterPro" id="IPR000182">
    <property type="entry name" value="GNAT_dom"/>
</dbReference>
<dbReference type="PROSITE" id="PS51186">
    <property type="entry name" value="GNAT"/>
    <property type="match status" value="1"/>
</dbReference>
<gene>
    <name evidence="2" type="ORF">HNR65_003332</name>
</gene>
<dbReference type="InterPro" id="IPR016181">
    <property type="entry name" value="Acyl_CoA_acyltransferase"/>
</dbReference>
<reference evidence="2 3" key="1">
    <citation type="submission" date="2020-07" db="EMBL/GenBank/DDBJ databases">
        <title>Genomic Encyclopedia of Type Strains, Phase IV (KMG-IV): sequencing the most valuable type-strain genomes for metagenomic binning, comparative biology and taxonomic classification.</title>
        <authorList>
            <person name="Goeker M."/>
        </authorList>
    </citation>
    <scope>NUCLEOTIDE SEQUENCE [LARGE SCALE GENOMIC DNA]</scope>
    <source>
        <strain evidence="2 3">DSM 17721</strain>
    </source>
</reference>
<name>A0A7W0CC36_9BACT</name>
<keyword evidence="3" id="KW-1185">Reference proteome</keyword>
<protein>
    <submittedName>
        <fullName evidence="2">Ribosomal protein S18 acetylase RimI-like enzyme</fullName>
    </submittedName>
</protein>
<keyword evidence="2" id="KW-0689">Ribosomal protein</keyword>
<dbReference type="CDD" id="cd04301">
    <property type="entry name" value="NAT_SF"/>
    <property type="match status" value="1"/>
</dbReference>
<sequence length="168" mass="18638">MSKYKGIKNEIDVGCSKPIDFDSWIVLVKEVEPLFGPMADEEAFQGALKQAIICETAFCIRSNLNEKERYLKGGIIISKEANEILWFAVSKQCRGMGLGRQLLKFAISELNPKEGIFVQTFDETVPEGKPARKLYIDLGFTDLKDGGLNPAGMPTVIMKLATSEIDSE</sequence>
<dbReference type="Pfam" id="PF13508">
    <property type="entry name" value="Acetyltransf_7"/>
    <property type="match status" value="1"/>
</dbReference>
<dbReference type="GO" id="GO:0016747">
    <property type="term" value="F:acyltransferase activity, transferring groups other than amino-acyl groups"/>
    <property type="evidence" value="ECO:0007669"/>
    <property type="project" value="InterPro"/>
</dbReference>
<evidence type="ECO:0000313" key="3">
    <source>
        <dbReference type="Proteomes" id="UP000525298"/>
    </source>
</evidence>
<keyword evidence="2" id="KW-0687">Ribonucleoprotein</keyword>
<evidence type="ECO:0000259" key="1">
    <source>
        <dbReference type="PROSITE" id="PS51186"/>
    </source>
</evidence>
<dbReference type="EMBL" id="JACDUS010000014">
    <property type="protein sequence ID" value="MBA2882976.1"/>
    <property type="molecule type" value="Genomic_DNA"/>
</dbReference>
<proteinExistence type="predicted"/>
<accession>A0A7W0CC36</accession>
<dbReference type="SUPFAM" id="SSF55729">
    <property type="entry name" value="Acyl-CoA N-acyltransferases (Nat)"/>
    <property type="match status" value="1"/>
</dbReference>
<organism evidence="2 3">
    <name type="scientific">Desulfosalsimonas propionicica</name>
    <dbReference type="NCBI Taxonomy" id="332175"/>
    <lineage>
        <taxon>Bacteria</taxon>
        <taxon>Pseudomonadati</taxon>
        <taxon>Thermodesulfobacteriota</taxon>
        <taxon>Desulfobacteria</taxon>
        <taxon>Desulfobacterales</taxon>
        <taxon>Desulfosalsimonadaceae</taxon>
        <taxon>Desulfosalsimonas</taxon>
    </lineage>
</organism>
<dbReference type="Gene3D" id="3.40.630.30">
    <property type="match status" value="1"/>
</dbReference>
<evidence type="ECO:0000313" key="2">
    <source>
        <dbReference type="EMBL" id="MBA2882976.1"/>
    </source>
</evidence>
<feature type="domain" description="N-acetyltransferase" evidence="1">
    <location>
        <begin position="11"/>
        <end position="163"/>
    </location>
</feature>